<gene>
    <name evidence="2" type="ORF">EFL26_13280</name>
</gene>
<dbReference type="RefSeq" id="WP_123223327.1">
    <property type="nucleotide sequence ID" value="NZ_RJSF01000040.1"/>
</dbReference>
<reference evidence="2 3" key="1">
    <citation type="submission" date="2018-11" db="EMBL/GenBank/DDBJ databases">
        <authorList>
            <person name="Li F."/>
        </authorList>
    </citation>
    <scope>NUCLEOTIDE SEQUENCE [LARGE SCALE GENOMIC DNA]</scope>
    <source>
        <strain evidence="2 3">Gsoil 818</strain>
    </source>
</reference>
<dbReference type="Proteomes" id="UP000279994">
    <property type="component" value="Unassembled WGS sequence"/>
</dbReference>
<feature type="region of interest" description="Disordered" evidence="1">
    <location>
        <begin position="402"/>
        <end position="434"/>
    </location>
</feature>
<name>A0A3N0GNC9_9ACTN</name>
<proteinExistence type="predicted"/>
<dbReference type="OrthoDB" id="8563833at2"/>
<evidence type="ECO:0000313" key="2">
    <source>
        <dbReference type="EMBL" id="RNM13919.1"/>
    </source>
</evidence>
<evidence type="ECO:0000313" key="3">
    <source>
        <dbReference type="Proteomes" id="UP000279994"/>
    </source>
</evidence>
<dbReference type="AlphaFoldDB" id="A0A3N0GNC9"/>
<comment type="caution">
    <text evidence="2">The sequence shown here is derived from an EMBL/GenBank/DDBJ whole genome shotgun (WGS) entry which is preliminary data.</text>
</comment>
<protein>
    <submittedName>
        <fullName evidence="2">Uncharacterized protein</fullName>
    </submittedName>
</protein>
<feature type="compositionally biased region" description="Basic and acidic residues" evidence="1">
    <location>
        <begin position="162"/>
        <end position="180"/>
    </location>
</feature>
<feature type="compositionally biased region" description="Basic and acidic residues" evidence="1">
    <location>
        <begin position="411"/>
        <end position="432"/>
    </location>
</feature>
<sequence length="949" mass="104170">MNELFRFLMLRPADLPSPDAVQVLAPRKIDTGSTKAVARRQAVELLRAGPDVVRVEDLAHAEVALAVRAALTEAPQPLADVRTLVGTFENGSLDDLVGKADFKADEQHLADTLVATKLVSDSADTDARGLAAAAQGYDAIRRAAEGADPVALRPLQMPDFGTDARDPDKGTDFPSRRLVEGADQPSAPAPQPPEDDPRRQLVTRIDAAIEALGAVRAEDFHTAPTGDRTDSQSVARLAGRVADLEHQLGEQPRTQTPSGASQVGTPWRLASERVGQLPGAVRQTLEHLNIDVGTTALPEVMLSLHTARTEAMMSVDKAAVFKDDLVVKLGGVFAPSGPAGDYVGSPASGMPTGHGSIHPVGVGDLLMVKEHVLRYEGGELAHVENVLKSEHLERRTRHLERTETTVLTESETTKEEERDTQSTDRFSLRRETSNTVKQDTQFKAGVSVDAKYGPFVEVKANADFATNSSSESSTKQAAEFSKDVVARSVSKVVERVLERRTTTTLSEFEEKYSHGFDNTKGAVNISGVYQWVDKVVQAQVYNYGKRMLFDVTLPEPATAFIVAQGTSKQEGQQLVKPAPFTLTADQITESNYTFWAAKYDVTGVEAPPPPYKTVTKSFDGVQPEDPHESSKSEELAIDEGFQAKYALIQCGYWYYDGAYWPMMIGSNFVDMMGPQGYADMSGEVGSVAFSYMTHGIRDFAATVEVFCERTARAVKAWQLKAHDAITQGYQAKLQDYENKLAEAAAATGVTISGRNPMWNQRITTTELRKQCLTMLTAQQFEAFGALEVSAQGYPQPNLARADAQMPYVRFFEQAFEWEHLVYFFYPYFWGWKPAWQHRMLLDDVDPGFADFLRAGAGRVVFPVRPGFEAAVVHYLETGEIWNGGPPPDISQSTYVPIVKEIQEAQGAPGDEVAQGEPWLVRLPTTLVKLRADDALPEWHKVGEDWQPAN</sequence>
<dbReference type="EMBL" id="RJSF01000040">
    <property type="protein sequence ID" value="RNM13919.1"/>
    <property type="molecule type" value="Genomic_DNA"/>
</dbReference>
<keyword evidence="3" id="KW-1185">Reference proteome</keyword>
<feature type="region of interest" description="Disordered" evidence="1">
    <location>
        <begin position="150"/>
        <end position="198"/>
    </location>
</feature>
<accession>A0A3N0GNC9</accession>
<organism evidence="2 3">
    <name type="scientific">Nocardioides pocheonensis</name>
    <dbReference type="NCBI Taxonomy" id="661485"/>
    <lineage>
        <taxon>Bacteria</taxon>
        <taxon>Bacillati</taxon>
        <taxon>Actinomycetota</taxon>
        <taxon>Actinomycetes</taxon>
        <taxon>Propionibacteriales</taxon>
        <taxon>Nocardioidaceae</taxon>
        <taxon>Nocardioides</taxon>
    </lineage>
</organism>
<evidence type="ECO:0000256" key="1">
    <source>
        <dbReference type="SAM" id="MobiDB-lite"/>
    </source>
</evidence>